<evidence type="ECO:0000259" key="6">
    <source>
        <dbReference type="PROSITE" id="PS51039"/>
    </source>
</evidence>
<keyword evidence="4" id="KW-0862">Zinc</keyword>
<dbReference type="Proteomes" id="UP000246740">
    <property type="component" value="Unassembled WGS sequence"/>
</dbReference>
<sequence length="309" mass="33438">MPERSTGPMMFIGETCALEECHREDFLPFKCSDCRLHFCSNHFRPQAHRCRSYKDDVTDYRVPLCPICDTPPAGWKRDEDPNIAMDRHLSGQCLKLDANGYLMSGRSAAKGSYQAQQPVKRVKKPNECTFVKCSKIMVVPIQCPQCRASFCPSHRAPAQHSCSTTPKPGPANQRTIAGQTLPIFNARSSDSRVSGASSAIKGAFKNMSISSADGTSSSKSATSAAPTSISTSISKASVASASSSAPFGKVFDKSNKRARAERISAIKAMQARQKKGILSKEDEIKLAEEMAAMARFGKPKSGDSDCIVA</sequence>
<accession>A0A317XY79</accession>
<evidence type="ECO:0000256" key="4">
    <source>
        <dbReference type="ARBA" id="ARBA00022833"/>
    </source>
</evidence>
<keyword evidence="8" id="KW-1185">Reference proteome</keyword>
<dbReference type="InParanoid" id="A0A317XY79"/>
<dbReference type="Pfam" id="PF01428">
    <property type="entry name" value="zf-AN1"/>
    <property type="match status" value="2"/>
</dbReference>
<proteinExistence type="predicted"/>
<name>A0A317XY79_9BASI</name>
<dbReference type="GO" id="GO:0005737">
    <property type="term" value="C:cytoplasm"/>
    <property type="evidence" value="ECO:0007669"/>
    <property type="project" value="TreeGrafter"/>
</dbReference>
<dbReference type="AlphaFoldDB" id="A0A317XY79"/>
<reference evidence="7 8" key="1">
    <citation type="journal article" date="2018" name="Mol. Biol. Evol.">
        <title>Broad Genomic Sampling Reveals a Smut Pathogenic Ancestry of the Fungal Clade Ustilaginomycotina.</title>
        <authorList>
            <person name="Kijpornyongpan T."/>
            <person name="Mondo S.J."/>
            <person name="Barry K."/>
            <person name="Sandor L."/>
            <person name="Lee J."/>
            <person name="Lipzen A."/>
            <person name="Pangilinan J."/>
            <person name="LaButti K."/>
            <person name="Hainaut M."/>
            <person name="Henrissat B."/>
            <person name="Grigoriev I.V."/>
            <person name="Spatafora J.W."/>
            <person name="Aime M.C."/>
        </authorList>
    </citation>
    <scope>NUCLEOTIDE SEQUENCE [LARGE SCALE GENOMIC DNA]</scope>
    <source>
        <strain evidence="7 8">MCA 3645</strain>
    </source>
</reference>
<dbReference type="SMART" id="SM00154">
    <property type="entry name" value="ZnF_AN1"/>
    <property type="match status" value="2"/>
</dbReference>
<evidence type="ECO:0000256" key="3">
    <source>
        <dbReference type="ARBA" id="ARBA00022771"/>
    </source>
</evidence>
<dbReference type="PANTHER" id="PTHR14677">
    <property type="entry name" value="ARSENITE INDUCUBLE RNA ASSOCIATED PROTEIN AIP-1-RELATED"/>
    <property type="match status" value="1"/>
</dbReference>
<dbReference type="Gene3D" id="4.10.1110.10">
    <property type="entry name" value="AN1-like Zinc finger"/>
    <property type="match status" value="2"/>
</dbReference>
<keyword evidence="1" id="KW-0479">Metal-binding</keyword>
<dbReference type="SUPFAM" id="SSF118310">
    <property type="entry name" value="AN1-like Zinc finger"/>
    <property type="match status" value="2"/>
</dbReference>
<dbReference type="InterPro" id="IPR000058">
    <property type="entry name" value="Znf_AN1"/>
</dbReference>
<feature type="domain" description="AN1-type" evidence="6">
    <location>
        <begin position="122"/>
        <end position="170"/>
    </location>
</feature>
<evidence type="ECO:0000313" key="7">
    <source>
        <dbReference type="EMBL" id="PWZ02880.1"/>
    </source>
</evidence>
<dbReference type="STRING" id="1882483.A0A317XY79"/>
<evidence type="ECO:0000256" key="5">
    <source>
        <dbReference type="PROSITE-ProRule" id="PRU00449"/>
    </source>
</evidence>
<evidence type="ECO:0000256" key="1">
    <source>
        <dbReference type="ARBA" id="ARBA00022723"/>
    </source>
</evidence>
<keyword evidence="3 5" id="KW-0863">Zinc-finger</keyword>
<dbReference type="Pfam" id="PF25403">
    <property type="entry name" value="zf-C2H2_ZFAND2"/>
    <property type="match status" value="1"/>
</dbReference>
<evidence type="ECO:0000313" key="8">
    <source>
        <dbReference type="Proteomes" id="UP000246740"/>
    </source>
</evidence>
<dbReference type="EMBL" id="KZ819188">
    <property type="protein sequence ID" value="PWZ02880.1"/>
    <property type="molecule type" value="Genomic_DNA"/>
</dbReference>
<dbReference type="InterPro" id="IPR057357">
    <property type="entry name" value="Znf-C2H2_ZFAND2A/B"/>
</dbReference>
<protein>
    <recommendedName>
        <fullName evidence="6">AN1-type domain-containing protein</fullName>
    </recommendedName>
</protein>
<evidence type="ECO:0000256" key="2">
    <source>
        <dbReference type="ARBA" id="ARBA00022737"/>
    </source>
</evidence>
<dbReference type="GO" id="GO:0008270">
    <property type="term" value="F:zinc ion binding"/>
    <property type="evidence" value="ECO:0007669"/>
    <property type="project" value="UniProtKB-KW"/>
</dbReference>
<dbReference type="OrthoDB" id="431929at2759"/>
<organism evidence="7 8">
    <name type="scientific">Testicularia cyperi</name>
    <dbReference type="NCBI Taxonomy" id="1882483"/>
    <lineage>
        <taxon>Eukaryota</taxon>
        <taxon>Fungi</taxon>
        <taxon>Dikarya</taxon>
        <taxon>Basidiomycota</taxon>
        <taxon>Ustilaginomycotina</taxon>
        <taxon>Ustilaginomycetes</taxon>
        <taxon>Ustilaginales</taxon>
        <taxon>Anthracoideaceae</taxon>
        <taxon>Testicularia</taxon>
    </lineage>
</organism>
<gene>
    <name evidence="7" type="ORF">BCV70DRAFT_169106</name>
</gene>
<keyword evidence="2" id="KW-0677">Repeat</keyword>
<dbReference type="PANTHER" id="PTHR14677:SF40">
    <property type="entry name" value="CDC48-ASSOCIATED UBIQUITIN-LIKE_ZINC FINGER PROTEIN 1"/>
    <property type="match status" value="1"/>
</dbReference>
<dbReference type="InterPro" id="IPR035896">
    <property type="entry name" value="AN1-like_Znf"/>
</dbReference>
<dbReference type="PROSITE" id="PS51039">
    <property type="entry name" value="ZF_AN1"/>
    <property type="match status" value="1"/>
</dbReference>